<dbReference type="InterPro" id="IPR006938">
    <property type="entry name" value="DUF624"/>
</dbReference>
<evidence type="ECO:0000313" key="3">
    <source>
        <dbReference type="Proteomes" id="UP000199087"/>
    </source>
</evidence>
<name>A0A0U1NT11_9BACI</name>
<reference evidence="3" key="1">
    <citation type="submission" date="2015-05" db="EMBL/GenBank/DDBJ databases">
        <authorList>
            <person name="Urmite Genomes"/>
        </authorList>
    </citation>
    <scope>NUCLEOTIDE SEQUENCE [LARGE SCALE GENOMIC DNA]</scope>
    <source>
        <strain evidence="3">LF1</strain>
    </source>
</reference>
<feature type="transmembrane region" description="Helical" evidence="1">
    <location>
        <begin position="112"/>
        <end position="135"/>
    </location>
</feature>
<feature type="transmembrane region" description="Helical" evidence="1">
    <location>
        <begin position="80"/>
        <end position="100"/>
    </location>
</feature>
<feature type="transmembrane region" description="Helical" evidence="1">
    <location>
        <begin position="20"/>
        <end position="51"/>
    </location>
</feature>
<accession>A0A0U1NT11</accession>
<keyword evidence="1" id="KW-0472">Membrane</keyword>
<proteinExistence type="predicted"/>
<protein>
    <submittedName>
        <fullName evidence="2">Putative membrane enzyme for rhamnogalaturonan degradation</fullName>
    </submittedName>
</protein>
<feature type="transmembrane region" description="Helical" evidence="1">
    <location>
        <begin position="177"/>
        <end position="195"/>
    </location>
</feature>
<evidence type="ECO:0000256" key="1">
    <source>
        <dbReference type="SAM" id="Phobius"/>
    </source>
</evidence>
<keyword evidence="1" id="KW-0812">Transmembrane</keyword>
<sequence>METKGILSGIYRVSEKVMLIAYINILWIMFSLLGLVIFGIMPATAAMFAVIRKQIIEEEQVPIFSLFWNKYKEEFVKANLFGYLLLIVGTILWLDVVFFQSMHGMPYTIMSFLAAGGLLVFLIVVLYILPLYVHYDLRFFNYIKTGFLLAFSYPIHTAIMIASGVVIYFILLVLPGSLLFFSGSLYSFIILKTAFKVFSKVEKQKGLEGGRHFGSYSI</sequence>
<organism evidence="2 3">
    <name type="scientific">Neobacillus massiliamazoniensis</name>
    <dbReference type="NCBI Taxonomy" id="1499688"/>
    <lineage>
        <taxon>Bacteria</taxon>
        <taxon>Bacillati</taxon>
        <taxon>Bacillota</taxon>
        <taxon>Bacilli</taxon>
        <taxon>Bacillales</taxon>
        <taxon>Bacillaceae</taxon>
        <taxon>Neobacillus</taxon>
    </lineage>
</organism>
<dbReference type="Proteomes" id="UP000199087">
    <property type="component" value="Unassembled WGS sequence"/>
</dbReference>
<keyword evidence="3" id="KW-1185">Reference proteome</keyword>
<gene>
    <name evidence="2" type="ORF">BN000_01083</name>
</gene>
<dbReference type="RefSeq" id="WP_090631833.1">
    <property type="nucleotide sequence ID" value="NZ_CVRB01000001.1"/>
</dbReference>
<dbReference type="EMBL" id="CVRB01000001">
    <property type="protein sequence ID" value="CRK81183.1"/>
    <property type="molecule type" value="Genomic_DNA"/>
</dbReference>
<keyword evidence="1" id="KW-1133">Transmembrane helix</keyword>
<evidence type="ECO:0000313" key="2">
    <source>
        <dbReference type="EMBL" id="CRK81183.1"/>
    </source>
</evidence>
<dbReference type="Pfam" id="PF04854">
    <property type="entry name" value="DUF624"/>
    <property type="match status" value="1"/>
</dbReference>
<dbReference type="AlphaFoldDB" id="A0A0U1NT11"/>
<dbReference type="STRING" id="1499688.BN000_01083"/>
<feature type="transmembrane region" description="Helical" evidence="1">
    <location>
        <begin position="147"/>
        <end position="171"/>
    </location>
</feature>
<dbReference type="OrthoDB" id="2182676at2"/>